<dbReference type="PANTHER" id="PTHR30136">
    <property type="entry name" value="HELIX-TURN-HELIX TRANSCRIPTIONAL REGULATOR, ICLR FAMILY"/>
    <property type="match status" value="1"/>
</dbReference>
<dbReference type="InterPro" id="IPR036388">
    <property type="entry name" value="WH-like_DNA-bd_sf"/>
</dbReference>
<keyword evidence="9" id="KW-1185">Reference proteome</keyword>
<sequence length="259" mass="28799">MSEKFLQSVDNALRILELFAETDGELGVTEISRRLEVGRSTAHRLLTTLEKRNFVEQNQTTGKYKLGIKIVNLGAHILGSLNVIKECRPFLEQVSKATGETCHLAFLSNGEDITFVDKVAGKNPAVMSSLVGLKMPAHVTGTGKSILAFLPENELARYFSKAQLKRYTPNTITDPGELRNYLEIVRKQGYSEDQQESDEGLTCFAAPVRDFTGKVIAAMSVSGASSRVNQHRDELIHEIKKAAEQASRSCGWSFNYEWK</sequence>
<evidence type="ECO:0000256" key="5">
    <source>
        <dbReference type="ARBA" id="ARBA00070406"/>
    </source>
</evidence>
<name>A0A517DWN4_9FIRM</name>
<dbReference type="InterPro" id="IPR014757">
    <property type="entry name" value="Tscrpt_reg_IclR_C"/>
</dbReference>
<comment type="function">
    <text evidence="4">May be an activator protein for the gylABX operon.</text>
</comment>
<evidence type="ECO:0000256" key="4">
    <source>
        <dbReference type="ARBA" id="ARBA00058938"/>
    </source>
</evidence>
<dbReference type="Proteomes" id="UP000320776">
    <property type="component" value="Chromosome"/>
</dbReference>
<evidence type="ECO:0000259" key="7">
    <source>
        <dbReference type="PROSITE" id="PS51078"/>
    </source>
</evidence>
<accession>A0A517DWN4</accession>
<evidence type="ECO:0000256" key="1">
    <source>
        <dbReference type="ARBA" id="ARBA00023015"/>
    </source>
</evidence>
<dbReference type="RefSeq" id="WP_144351214.1">
    <property type="nucleotide sequence ID" value="NZ_CP036259.1"/>
</dbReference>
<dbReference type="Pfam" id="PF09339">
    <property type="entry name" value="HTH_IclR"/>
    <property type="match status" value="1"/>
</dbReference>
<dbReference type="Pfam" id="PF01614">
    <property type="entry name" value="IclR_C"/>
    <property type="match status" value="1"/>
</dbReference>
<dbReference type="FunFam" id="1.10.10.10:FF:000056">
    <property type="entry name" value="IclR family transcriptional regulator"/>
    <property type="match status" value="1"/>
</dbReference>
<dbReference type="AlphaFoldDB" id="A0A517DWN4"/>
<keyword evidence="3" id="KW-0804">Transcription</keyword>
<dbReference type="OrthoDB" id="9791752at2"/>
<dbReference type="InterPro" id="IPR029016">
    <property type="entry name" value="GAF-like_dom_sf"/>
</dbReference>
<dbReference type="GO" id="GO:0045892">
    <property type="term" value="P:negative regulation of DNA-templated transcription"/>
    <property type="evidence" value="ECO:0007669"/>
    <property type="project" value="TreeGrafter"/>
</dbReference>
<evidence type="ECO:0000313" key="9">
    <source>
        <dbReference type="Proteomes" id="UP000320776"/>
    </source>
</evidence>
<evidence type="ECO:0000256" key="2">
    <source>
        <dbReference type="ARBA" id="ARBA00023125"/>
    </source>
</evidence>
<keyword evidence="1" id="KW-0805">Transcription regulation</keyword>
<dbReference type="Gene3D" id="1.10.10.10">
    <property type="entry name" value="Winged helix-like DNA-binding domain superfamily/Winged helix DNA-binding domain"/>
    <property type="match status" value="1"/>
</dbReference>
<keyword evidence="2" id="KW-0238">DNA-binding</keyword>
<dbReference type="PROSITE" id="PS51077">
    <property type="entry name" value="HTH_ICLR"/>
    <property type="match status" value="1"/>
</dbReference>
<dbReference type="PANTHER" id="PTHR30136:SF35">
    <property type="entry name" value="HTH-TYPE TRANSCRIPTIONAL REGULATOR RV1719"/>
    <property type="match status" value="1"/>
</dbReference>
<dbReference type="InterPro" id="IPR011991">
    <property type="entry name" value="ArsR-like_HTH"/>
</dbReference>
<proteinExistence type="predicted"/>
<evidence type="ECO:0000259" key="6">
    <source>
        <dbReference type="PROSITE" id="PS51077"/>
    </source>
</evidence>
<feature type="domain" description="HTH iclR-type" evidence="6">
    <location>
        <begin position="6"/>
        <end position="68"/>
    </location>
</feature>
<dbReference type="InterPro" id="IPR036390">
    <property type="entry name" value="WH_DNA-bd_sf"/>
</dbReference>
<dbReference type="SUPFAM" id="SSF46785">
    <property type="entry name" value="Winged helix' DNA-binding domain"/>
    <property type="match status" value="1"/>
</dbReference>
<evidence type="ECO:0000256" key="3">
    <source>
        <dbReference type="ARBA" id="ARBA00023163"/>
    </source>
</evidence>
<gene>
    <name evidence="8" type="primary">iclR</name>
    <name evidence="8" type="ORF">SPTER_31690</name>
</gene>
<dbReference type="KEGG" id="sted:SPTER_31690"/>
<dbReference type="GO" id="GO:0003700">
    <property type="term" value="F:DNA-binding transcription factor activity"/>
    <property type="evidence" value="ECO:0007669"/>
    <property type="project" value="TreeGrafter"/>
</dbReference>
<dbReference type="SMART" id="SM00346">
    <property type="entry name" value="HTH_ICLR"/>
    <property type="match status" value="1"/>
</dbReference>
<dbReference type="PROSITE" id="PS51078">
    <property type="entry name" value="ICLR_ED"/>
    <property type="match status" value="1"/>
</dbReference>
<organism evidence="8 9">
    <name type="scientific">Sporomusa termitida</name>
    <dbReference type="NCBI Taxonomy" id="2377"/>
    <lineage>
        <taxon>Bacteria</taxon>
        <taxon>Bacillati</taxon>
        <taxon>Bacillota</taxon>
        <taxon>Negativicutes</taxon>
        <taxon>Selenomonadales</taxon>
        <taxon>Sporomusaceae</taxon>
        <taxon>Sporomusa</taxon>
    </lineage>
</organism>
<reference evidence="8 9" key="1">
    <citation type="submission" date="2019-02" db="EMBL/GenBank/DDBJ databases">
        <title>Closed genome of Sporomusa termitida DSM 4440.</title>
        <authorList>
            <person name="Poehlein A."/>
            <person name="Daniel R."/>
        </authorList>
    </citation>
    <scope>NUCLEOTIDE SEQUENCE [LARGE SCALE GENOMIC DNA]</scope>
    <source>
        <strain evidence="8 9">DSM 4440</strain>
    </source>
</reference>
<dbReference type="InterPro" id="IPR005471">
    <property type="entry name" value="Tscrpt_reg_IclR_N"/>
</dbReference>
<dbReference type="CDD" id="cd00090">
    <property type="entry name" value="HTH_ARSR"/>
    <property type="match status" value="1"/>
</dbReference>
<feature type="domain" description="IclR-ED" evidence="7">
    <location>
        <begin position="69"/>
        <end position="252"/>
    </location>
</feature>
<dbReference type="GO" id="GO:0003677">
    <property type="term" value="F:DNA binding"/>
    <property type="evidence" value="ECO:0007669"/>
    <property type="project" value="UniProtKB-KW"/>
</dbReference>
<dbReference type="EMBL" id="CP036259">
    <property type="protein sequence ID" value="QDR81757.1"/>
    <property type="molecule type" value="Genomic_DNA"/>
</dbReference>
<dbReference type="SUPFAM" id="SSF55781">
    <property type="entry name" value="GAF domain-like"/>
    <property type="match status" value="1"/>
</dbReference>
<evidence type="ECO:0000313" key="8">
    <source>
        <dbReference type="EMBL" id="QDR81757.1"/>
    </source>
</evidence>
<dbReference type="Gene3D" id="3.30.450.40">
    <property type="match status" value="1"/>
</dbReference>
<dbReference type="InterPro" id="IPR050707">
    <property type="entry name" value="HTH_MetabolicPath_Reg"/>
</dbReference>
<protein>
    <recommendedName>
        <fullName evidence="5">Glycerol operon regulatory protein</fullName>
    </recommendedName>
</protein>